<dbReference type="AlphaFoldDB" id="A0A916X4P2"/>
<sequence length="123" mass="13717">MPGRRRTVVNTLPRRLIAADEITAEDRRREPRHPTCFEATLEFSNGTYASALLADVSLHGCCVRTDADSLRQGAFVSIGLGAEPKMPAIVRWVRGNTAGMEFLRQVPTYRHDWQAMMDTGLEG</sequence>
<dbReference type="EMBL" id="BMHK01000005">
    <property type="protein sequence ID" value="GGB94413.1"/>
    <property type="molecule type" value="Genomic_DNA"/>
</dbReference>
<dbReference type="Pfam" id="PF07238">
    <property type="entry name" value="PilZ"/>
    <property type="match status" value="1"/>
</dbReference>
<dbReference type="Gene3D" id="2.40.10.220">
    <property type="entry name" value="predicted glycosyltransferase like domains"/>
    <property type="match status" value="1"/>
</dbReference>
<reference evidence="2" key="1">
    <citation type="journal article" date="2014" name="Int. J. Syst. Evol. Microbiol.">
        <title>Complete genome sequence of Corynebacterium casei LMG S-19264T (=DSM 44701T), isolated from a smear-ripened cheese.</title>
        <authorList>
            <consortium name="US DOE Joint Genome Institute (JGI-PGF)"/>
            <person name="Walter F."/>
            <person name="Albersmeier A."/>
            <person name="Kalinowski J."/>
            <person name="Ruckert C."/>
        </authorList>
    </citation>
    <scope>NUCLEOTIDE SEQUENCE</scope>
    <source>
        <strain evidence="2">CGMCC 1.15095</strain>
    </source>
</reference>
<comment type="caution">
    <text evidence="2">The sequence shown here is derived from an EMBL/GenBank/DDBJ whole genome shotgun (WGS) entry which is preliminary data.</text>
</comment>
<organism evidence="2 3">
    <name type="scientific">Novosphingobium endophyticum</name>
    <dbReference type="NCBI Taxonomy" id="1955250"/>
    <lineage>
        <taxon>Bacteria</taxon>
        <taxon>Pseudomonadati</taxon>
        <taxon>Pseudomonadota</taxon>
        <taxon>Alphaproteobacteria</taxon>
        <taxon>Sphingomonadales</taxon>
        <taxon>Sphingomonadaceae</taxon>
        <taxon>Novosphingobium</taxon>
    </lineage>
</organism>
<dbReference type="SUPFAM" id="SSF141371">
    <property type="entry name" value="PilZ domain-like"/>
    <property type="match status" value="1"/>
</dbReference>
<keyword evidence="3" id="KW-1185">Reference proteome</keyword>
<name>A0A916X4P2_9SPHN</name>
<feature type="domain" description="PilZ" evidence="1">
    <location>
        <begin position="26"/>
        <end position="105"/>
    </location>
</feature>
<dbReference type="InterPro" id="IPR009875">
    <property type="entry name" value="PilZ_domain"/>
</dbReference>
<evidence type="ECO:0000259" key="1">
    <source>
        <dbReference type="Pfam" id="PF07238"/>
    </source>
</evidence>
<dbReference type="Proteomes" id="UP000608154">
    <property type="component" value="Unassembled WGS sequence"/>
</dbReference>
<proteinExistence type="predicted"/>
<accession>A0A916X4P2</accession>
<protein>
    <recommendedName>
        <fullName evidence="1">PilZ domain-containing protein</fullName>
    </recommendedName>
</protein>
<gene>
    <name evidence="2" type="ORF">GCM10011494_11080</name>
</gene>
<reference evidence="2" key="2">
    <citation type="submission" date="2020-09" db="EMBL/GenBank/DDBJ databases">
        <authorList>
            <person name="Sun Q."/>
            <person name="Zhou Y."/>
        </authorList>
    </citation>
    <scope>NUCLEOTIDE SEQUENCE</scope>
    <source>
        <strain evidence="2">CGMCC 1.15095</strain>
    </source>
</reference>
<evidence type="ECO:0000313" key="3">
    <source>
        <dbReference type="Proteomes" id="UP000608154"/>
    </source>
</evidence>
<dbReference type="GO" id="GO:0035438">
    <property type="term" value="F:cyclic-di-GMP binding"/>
    <property type="evidence" value="ECO:0007669"/>
    <property type="project" value="InterPro"/>
</dbReference>
<dbReference type="RefSeq" id="WP_188769297.1">
    <property type="nucleotide sequence ID" value="NZ_BMHK01000005.1"/>
</dbReference>
<evidence type="ECO:0000313" key="2">
    <source>
        <dbReference type="EMBL" id="GGB94413.1"/>
    </source>
</evidence>